<gene>
    <name evidence="2" type="ORF">RFI_22199</name>
</gene>
<dbReference type="Proteomes" id="UP000023152">
    <property type="component" value="Unassembled WGS sequence"/>
</dbReference>
<sequence length="288" mass="33440">MRKYGLLYLFFLVFYWHNQFNVLFQLQLQPSVQKNKINYTFPPKKNLGRKTANTSSKEKKECELIKKKKKTVISRKVKKRYGHYSISEAAATGRTGKWKAIEEMDESAKDDVNEKKAYSKYIAFDLFLKAKNTSLCCAEFGDETLIHDWKHAKSPLAGVDYILVSRINGKDNSWRGKSPKKTGKLVVMEILLVQNNNQNSLCAYAYPQHWILDIDDRWRKIELAAFPGFEQAPIIITTLSPMIDCGMQEACWMRRNTLYSLNCPSNWRAMKSPICIHLSWMRIGSFDL</sequence>
<feature type="signal peptide" evidence="1">
    <location>
        <begin position="1"/>
        <end position="21"/>
    </location>
</feature>
<keyword evidence="1" id="KW-0732">Signal</keyword>
<protein>
    <submittedName>
        <fullName evidence="2">Uncharacterized protein</fullName>
    </submittedName>
</protein>
<name>X6MMR7_RETFI</name>
<dbReference type="AlphaFoldDB" id="X6MMR7"/>
<organism evidence="2 3">
    <name type="scientific">Reticulomyxa filosa</name>
    <dbReference type="NCBI Taxonomy" id="46433"/>
    <lineage>
        <taxon>Eukaryota</taxon>
        <taxon>Sar</taxon>
        <taxon>Rhizaria</taxon>
        <taxon>Retaria</taxon>
        <taxon>Foraminifera</taxon>
        <taxon>Monothalamids</taxon>
        <taxon>Reticulomyxidae</taxon>
        <taxon>Reticulomyxa</taxon>
    </lineage>
</organism>
<evidence type="ECO:0000256" key="1">
    <source>
        <dbReference type="SAM" id="SignalP"/>
    </source>
</evidence>
<proteinExistence type="predicted"/>
<keyword evidence="3" id="KW-1185">Reference proteome</keyword>
<dbReference type="EMBL" id="ASPP01019415">
    <property type="protein sequence ID" value="ETO15164.1"/>
    <property type="molecule type" value="Genomic_DNA"/>
</dbReference>
<evidence type="ECO:0000313" key="2">
    <source>
        <dbReference type="EMBL" id="ETO15164.1"/>
    </source>
</evidence>
<comment type="caution">
    <text evidence="2">The sequence shown here is derived from an EMBL/GenBank/DDBJ whole genome shotgun (WGS) entry which is preliminary data.</text>
</comment>
<accession>X6MMR7</accession>
<reference evidence="2 3" key="1">
    <citation type="journal article" date="2013" name="Curr. Biol.">
        <title>The Genome of the Foraminiferan Reticulomyxa filosa.</title>
        <authorList>
            <person name="Glockner G."/>
            <person name="Hulsmann N."/>
            <person name="Schleicher M."/>
            <person name="Noegel A.A."/>
            <person name="Eichinger L."/>
            <person name="Gallinger C."/>
            <person name="Pawlowski J."/>
            <person name="Sierra R."/>
            <person name="Euteneuer U."/>
            <person name="Pillet L."/>
            <person name="Moustafa A."/>
            <person name="Platzer M."/>
            <person name="Groth M."/>
            <person name="Szafranski K."/>
            <person name="Schliwa M."/>
        </authorList>
    </citation>
    <scope>NUCLEOTIDE SEQUENCE [LARGE SCALE GENOMIC DNA]</scope>
</reference>
<feature type="chain" id="PRO_5004975061" evidence="1">
    <location>
        <begin position="22"/>
        <end position="288"/>
    </location>
</feature>
<evidence type="ECO:0000313" key="3">
    <source>
        <dbReference type="Proteomes" id="UP000023152"/>
    </source>
</evidence>